<organism evidence="1 2">
    <name type="scientific">Exidia glandulosa HHB12029</name>
    <dbReference type="NCBI Taxonomy" id="1314781"/>
    <lineage>
        <taxon>Eukaryota</taxon>
        <taxon>Fungi</taxon>
        <taxon>Dikarya</taxon>
        <taxon>Basidiomycota</taxon>
        <taxon>Agaricomycotina</taxon>
        <taxon>Agaricomycetes</taxon>
        <taxon>Auriculariales</taxon>
        <taxon>Exidiaceae</taxon>
        <taxon>Exidia</taxon>
    </lineage>
</organism>
<dbReference type="Proteomes" id="UP000077266">
    <property type="component" value="Unassembled WGS sequence"/>
</dbReference>
<reference evidence="1 2" key="1">
    <citation type="journal article" date="2016" name="Mol. Biol. Evol.">
        <title>Comparative Genomics of Early-Diverging Mushroom-Forming Fungi Provides Insights into the Origins of Lignocellulose Decay Capabilities.</title>
        <authorList>
            <person name="Nagy L.G."/>
            <person name="Riley R."/>
            <person name="Tritt A."/>
            <person name="Adam C."/>
            <person name="Daum C."/>
            <person name="Floudas D."/>
            <person name="Sun H."/>
            <person name="Yadav J.S."/>
            <person name="Pangilinan J."/>
            <person name="Larsson K.H."/>
            <person name="Matsuura K."/>
            <person name="Barry K."/>
            <person name="Labutti K."/>
            <person name="Kuo R."/>
            <person name="Ohm R.A."/>
            <person name="Bhattacharya S.S."/>
            <person name="Shirouzu T."/>
            <person name="Yoshinaga Y."/>
            <person name="Martin F.M."/>
            <person name="Grigoriev I.V."/>
            <person name="Hibbett D.S."/>
        </authorList>
    </citation>
    <scope>NUCLEOTIDE SEQUENCE [LARGE SCALE GENOMIC DNA]</scope>
    <source>
        <strain evidence="1 2">HHB12029</strain>
    </source>
</reference>
<evidence type="ECO:0000313" key="1">
    <source>
        <dbReference type="EMBL" id="KZV82647.1"/>
    </source>
</evidence>
<evidence type="ECO:0008006" key="3">
    <source>
        <dbReference type="Google" id="ProtNLM"/>
    </source>
</evidence>
<name>A0A165CKQ2_EXIGL</name>
<accession>A0A165CKQ2</accession>
<protein>
    <recommendedName>
        <fullName evidence="3">F-box domain-containing protein</fullName>
    </recommendedName>
</protein>
<gene>
    <name evidence="1" type="ORF">EXIGLDRAFT_336857</name>
</gene>
<dbReference type="OrthoDB" id="2745898at2759"/>
<dbReference type="EMBL" id="KV426310">
    <property type="protein sequence ID" value="KZV82647.1"/>
    <property type="molecule type" value="Genomic_DNA"/>
</dbReference>
<sequence length="406" mass="45211">MPNATPWFPQEILDTVIDFLCEALEDETPHGRSIYTFTLVARCWVSRTRHWAFRNIALGGKWSVDVDVFIALLQHPLCSIRQHVRVLRLGSDSSGSPADGMLLIPHMNLLPNLQDLSLDGFSFTAYYWETGMLENVFCPTLERLDLRDCAFPRLEYLTEALSDCTALRHLQCSGLLVSYTRPTARGTGAVPKSSPNLPTPQHLTSLSLNVVEDAGQNILEWFSNAPVSPHITDVKLKGIPDEKVAAAARLLNALGPSVINLSLSLRHSPATFERLQHPFCSWADLSALRNLQNLTLAGFFSSIRSMALDVPAILARLSVKKVKSITLYLLDAQAPADTLNMPWEAIIGILNGPTFQQLECIVFQLSPMWDVQTRDATRNLLQETVGKQLLGGVKFVCRTESDWMPY</sequence>
<evidence type="ECO:0000313" key="2">
    <source>
        <dbReference type="Proteomes" id="UP000077266"/>
    </source>
</evidence>
<dbReference type="SUPFAM" id="SSF52047">
    <property type="entry name" value="RNI-like"/>
    <property type="match status" value="1"/>
</dbReference>
<proteinExistence type="predicted"/>
<keyword evidence="2" id="KW-1185">Reference proteome</keyword>
<dbReference type="InterPro" id="IPR032675">
    <property type="entry name" value="LRR_dom_sf"/>
</dbReference>
<dbReference type="AlphaFoldDB" id="A0A165CKQ2"/>
<dbReference type="Gene3D" id="3.80.10.10">
    <property type="entry name" value="Ribonuclease Inhibitor"/>
    <property type="match status" value="1"/>
</dbReference>
<dbReference type="InParanoid" id="A0A165CKQ2"/>